<evidence type="ECO:0000256" key="2">
    <source>
        <dbReference type="ARBA" id="ARBA00022692"/>
    </source>
</evidence>
<feature type="transmembrane region" description="Helical" evidence="5">
    <location>
        <begin position="182"/>
        <end position="203"/>
    </location>
</feature>
<dbReference type="GO" id="GO:0016020">
    <property type="term" value="C:membrane"/>
    <property type="evidence" value="ECO:0007669"/>
    <property type="project" value="UniProtKB-SubCell"/>
</dbReference>
<feature type="transmembrane region" description="Helical" evidence="5">
    <location>
        <begin position="151"/>
        <end position="170"/>
    </location>
</feature>
<feature type="transmembrane region" description="Helical" evidence="5">
    <location>
        <begin position="59"/>
        <end position="82"/>
    </location>
</feature>
<comment type="caution">
    <text evidence="7">The sequence shown here is derived from an EMBL/GenBank/DDBJ whole genome shotgun (WGS) entry which is preliminary data.</text>
</comment>
<evidence type="ECO:0000256" key="3">
    <source>
        <dbReference type="ARBA" id="ARBA00022989"/>
    </source>
</evidence>
<dbReference type="PRINTS" id="PR00237">
    <property type="entry name" value="GPCRRHODOPSN"/>
</dbReference>
<protein>
    <submittedName>
        <fullName evidence="7">Serpentine type 7TM GPCR chemoreceptor srsx domain-containing protein</fullName>
    </submittedName>
</protein>
<evidence type="ECO:0000256" key="5">
    <source>
        <dbReference type="SAM" id="Phobius"/>
    </source>
</evidence>
<dbReference type="EMBL" id="JAKKPZ010000231">
    <property type="protein sequence ID" value="KAI1698168.1"/>
    <property type="molecule type" value="Genomic_DNA"/>
</dbReference>
<dbReference type="InterPro" id="IPR017452">
    <property type="entry name" value="GPCR_Rhodpsn_7TM"/>
</dbReference>
<gene>
    <name evidence="7" type="ORF">DdX_18063</name>
</gene>
<organism evidence="7 8">
    <name type="scientific">Ditylenchus destructor</name>
    <dbReference type="NCBI Taxonomy" id="166010"/>
    <lineage>
        <taxon>Eukaryota</taxon>
        <taxon>Metazoa</taxon>
        <taxon>Ecdysozoa</taxon>
        <taxon>Nematoda</taxon>
        <taxon>Chromadorea</taxon>
        <taxon>Rhabditida</taxon>
        <taxon>Tylenchina</taxon>
        <taxon>Tylenchomorpha</taxon>
        <taxon>Sphaerularioidea</taxon>
        <taxon>Anguinidae</taxon>
        <taxon>Anguininae</taxon>
        <taxon>Ditylenchus</taxon>
    </lineage>
</organism>
<evidence type="ECO:0000256" key="1">
    <source>
        <dbReference type="ARBA" id="ARBA00004370"/>
    </source>
</evidence>
<keyword evidence="4 5" id="KW-0472">Membrane</keyword>
<keyword evidence="8" id="KW-1185">Reference proteome</keyword>
<evidence type="ECO:0000256" key="4">
    <source>
        <dbReference type="ARBA" id="ARBA00023136"/>
    </source>
</evidence>
<reference evidence="7" key="1">
    <citation type="submission" date="2022-01" db="EMBL/GenBank/DDBJ databases">
        <title>Genome Sequence Resource for Two Populations of Ditylenchus destructor, the Migratory Endoparasitic Phytonematode.</title>
        <authorList>
            <person name="Zhang H."/>
            <person name="Lin R."/>
            <person name="Xie B."/>
        </authorList>
    </citation>
    <scope>NUCLEOTIDE SEQUENCE</scope>
    <source>
        <strain evidence="7">BazhouSP</strain>
    </source>
</reference>
<dbReference type="PANTHER" id="PTHR23360:SF5">
    <property type="entry name" value="G-PROTEIN COUPLED RECEPTORS FAMILY 1 PROFILE DOMAIN-CONTAINING PROTEIN"/>
    <property type="match status" value="1"/>
</dbReference>
<dbReference type="Gene3D" id="1.20.1070.10">
    <property type="entry name" value="Rhodopsin 7-helix transmembrane proteins"/>
    <property type="match status" value="1"/>
</dbReference>
<dbReference type="InterPro" id="IPR000276">
    <property type="entry name" value="GPCR_Rhodpsn"/>
</dbReference>
<proteinExistence type="predicted"/>
<comment type="subcellular location">
    <subcellularLocation>
        <location evidence="1">Membrane</location>
    </subcellularLocation>
</comment>
<keyword evidence="3 5" id="KW-1133">Transmembrane helix</keyword>
<accession>A0AAD4QT23</accession>
<evidence type="ECO:0000313" key="7">
    <source>
        <dbReference type="EMBL" id="KAI1698168.1"/>
    </source>
</evidence>
<sequence>MANQEQTQLYYKYKDYGVIPIVLPCSLMMMTIAVVGYFGNISIICATVKNKTLRSTCNVLLAISSFADSVTGIEHFIFGYFIVSGRNFSSILTCFYLQSIPLAAIMFSIQLPTVIAIDRFLCIALPSLQVICLIVESMSKDTLASMFKYQISHNIVTTFFYIGIWLCIKLKSSGVSNVSTRVLKSLIVITAVMIVGWTLNAIVQTSIISALKVSEESAFFIEVYFGLGPTSVMSANYFILYITSGEYRAIFQQQLNTIFKLCFRRNAIFPTGSTVRVSTRIKETRGIRNSSRE</sequence>
<evidence type="ECO:0000313" key="8">
    <source>
        <dbReference type="Proteomes" id="UP001201812"/>
    </source>
</evidence>
<dbReference type="InterPro" id="IPR047130">
    <property type="entry name" value="7TM_GPCR_Srsx_nematod"/>
</dbReference>
<feature type="transmembrane region" description="Helical" evidence="5">
    <location>
        <begin position="16"/>
        <end position="38"/>
    </location>
</feature>
<dbReference type="SMART" id="SM01381">
    <property type="entry name" value="7TM_GPCR_Srsx"/>
    <property type="match status" value="1"/>
</dbReference>
<feature type="domain" description="G-protein coupled receptors family 1 profile" evidence="6">
    <location>
        <begin position="39"/>
        <end position="126"/>
    </location>
</feature>
<evidence type="ECO:0000259" key="6">
    <source>
        <dbReference type="PROSITE" id="PS50262"/>
    </source>
</evidence>
<keyword evidence="2 5" id="KW-0812">Transmembrane</keyword>
<name>A0AAD4QT23_9BILA</name>
<dbReference type="SUPFAM" id="SSF81321">
    <property type="entry name" value="Family A G protein-coupled receptor-like"/>
    <property type="match status" value="1"/>
</dbReference>
<dbReference type="InterPro" id="IPR019424">
    <property type="entry name" value="7TM_GPCR_Srsx"/>
</dbReference>
<dbReference type="PANTHER" id="PTHR23360">
    <property type="entry name" value="G-PROTEIN COUPLED RECEPTORS FAMILY 1 PROFILE DOMAIN-CONTAINING PROTEIN-RELATED"/>
    <property type="match status" value="1"/>
</dbReference>
<dbReference type="CDD" id="cd00637">
    <property type="entry name" value="7tm_classA_rhodopsin-like"/>
    <property type="match status" value="1"/>
</dbReference>
<dbReference type="PROSITE" id="PS50262">
    <property type="entry name" value="G_PROTEIN_RECEP_F1_2"/>
    <property type="match status" value="1"/>
</dbReference>
<feature type="transmembrane region" description="Helical" evidence="5">
    <location>
        <begin position="88"/>
        <end position="108"/>
    </location>
</feature>
<dbReference type="Proteomes" id="UP001201812">
    <property type="component" value="Unassembled WGS sequence"/>
</dbReference>
<dbReference type="AlphaFoldDB" id="A0AAD4QT23"/>
<dbReference type="GO" id="GO:0004930">
    <property type="term" value="F:G protein-coupled receptor activity"/>
    <property type="evidence" value="ECO:0007669"/>
    <property type="project" value="InterPro"/>
</dbReference>
<dbReference type="Pfam" id="PF10320">
    <property type="entry name" value="7TM_GPCR_Srsx"/>
    <property type="match status" value="2"/>
</dbReference>
<feature type="transmembrane region" description="Helical" evidence="5">
    <location>
        <begin position="223"/>
        <end position="242"/>
    </location>
</feature>